<dbReference type="EMBL" id="BAAAYK010000030">
    <property type="protein sequence ID" value="GAA3354171.1"/>
    <property type="molecule type" value="Genomic_DNA"/>
</dbReference>
<reference evidence="2" key="1">
    <citation type="journal article" date="2019" name="Int. J. Syst. Evol. Microbiol.">
        <title>The Global Catalogue of Microorganisms (GCM) 10K type strain sequencing project: providing services to taxonomists for standard genome sequencing and annotation.</title>
        <authorList>
            <consortium name="The Broad Institute Genomics Platform"/>
            <consortium name="The Broad Institute Genome Sequencing Center for Infectious Disease"/>
            <person name="Wu L."/>
            <person name="Ma J."/>
        </authorList>
    </citation>
    <scope>NUCLEOTIDE SEQUENCE [LARGE SCALE GENOMIC DNA]</scope>
    <source>
        <strain evidence="2">JCM 9687</strain>
    </source>
</reference>
<organism evidence="1 2">
    <name type="scientific">Saccharopolyspora gregorii</name>
    <dbReference type="NCBI Taxonomy" id="33914"/>
    <lineage>
        <taxon>Bacteria</taxon>
        <taxon>Bacillati</taxon>
        <taxon>Actinomycetota</taxon>
        <taxon>Actinomycetes</taxon>
        <taxon>Pseudonocardiales</taxon>
        <taxon>Pseudonocardiaceae</taxon>
        <taxon>Saccharopolyspora</taxon>
    </lineage>
</organism>
<proteinExistence type="predicted"/>
<evidence type="ECO:0000313" key="1">
    <source>
        <dbReference type="EMBL" id="GAA3354171.1"/>
    </source>
</evidence>
<dbReference type="Proteomes" id="UP001500483">
    <property type="component" value="Unassembled WGS sequence"/>
</dbReference>
<keyword evidence="2" id="KW-1185">Reference proteome</keyword>
<protein>
    <recommendedName>
        <fullName evidence="3">ABC transporter ATP-binding protein</fullName>
    </recommendedName>
</protein>
<evidence type="ECO:0008006" key="3">
    <source>
        <dbReference type="Google" id="ProtNLM"/>
    </source>
</evidence>
<comment type="caution">
    <text evidence="1">The sequence shown here is derived from an EMBL/GenBank/DDBJ whole genome shotgun (WGS) entry which is preliminary data.</text>
</comment>
<evidence type="ECO:0000313" key="2">
    <source>
        <dbReference type="Proteomes" id="UP001500483"/>
    </source>
</evidence>
<name>A0ABP6RIG9_9PSEU</name>
<accession>A0ABP6RIG9</accession>
<sequence length="42" mass="4599">MLHELSPQRGSLEEAFMQITGDAVEYQTDFGDALATAGRDAR</sequence>
<gene>
    <name evidence="1" type="ORF">GCM10020366_09980</name>
</gene>